<evidence type="ECO:0000259" key="3">
    <source>
        <dbReference type="PROSITE" id="PS50026"/>
    </source>
</evidence>
<dbReference type="OrthoDB" id="430340at2759"/>
<accession>A0A6V7H1S1</accession>
<name>A0A6V7H1S1_9HYME</name>
<dbReference type="AlphaFoldDB" id="A0A6V7H1S1"/>
<keyword evidence="5" id="KW-1185">Reference proteome</keyword>
<feature type="non-terminal residue" evidence="4">
    <location>
        <position position="1"/>
    </location>
</feature>
<comment type="caution">
    <text evidence="2">Lacks conserved residue(s) required for the propagation of feature annotation.</text>
</comment>
<dbReference type="Gene3D" id="2.60.120.200">
    <property type="match status" value="1"/>
</dbReference>
<organism evidence="4 5">
    <name type="scientific">Heterotrigona itama</name>
    <dbReference type="NCBI Taxonomy" id="395501"/>
    <lineage>
        <taxon>Eukaryota</taxon>
        <taxon>Metazoa</taxon>
        <taxon>Ecdysozoa</taxon>
        <taxon>Arthropoda</taxon>
        <taxon>Hexapoda</taxon>
        <taxon>Insecta</taxon>
        <taxon>Pterygota</taxon>
        <taxon>Neoptera</taxon>
        <taxon>Endopterygota</taxon>
        <taxon>Hymenoptera</taxon>
        <taxon>Apocrita</taxon>
        <taxon>Aculeata</taxon>
        <taxon>Apoidea</taxon>
        <taxon>Anthophila</taxon>
        <taxon>Apidae</taxon>
        <taxon>Heterotrigona</taxon>
    </lineage>
</organism>
<evidence type="ECO:0000313" key="5">
    <source>
        <dbReference type="Proteomes" id="UP000752696"/>
    </source>
</evidence>
<gene>
    <name evidence="4" type="ORF">MHI_LOCUS314614</name>
</gene>
<evidence type="ECO:0000313" key="4">
    <source>
        <dbReference type="EMBL" id="CAD1472708.1"/>
    </source>
</evidence>
<dbReference type="PROSITE" id="PS00022">
    <property type="entry name" value="EGF_1"/>
    <property type="match status" value="1"/>
</dbReference>
<evidence type="ECO:0000256" key="2">
    <source>
        <dbReference type="PROSITE-ProRule" id="PRU00076"/>
    </source>
</evidence>
<evidence type="ECO:0000256" key="1">
    <source>
        <dbReference type="ARBA" id="ARBA00023157"/>
    </source>
</evidence>
<dbReference type="SUPFAM" id="SSF57196">
    <property type="entry name" value="EGF/Laminin"/>
    <property type="match status" value="1"/>
</dbReference>
<dbReference type="SUPFAM" id="SSF49899">
    <property type="entry name" value="Concanavalin A-like lectins/glucanases"/>
    <property type="match status" value="1"/>
</dbReference>
<keyword evidence="1 2" id="KW-1015">Disulfide bond</keyword>
<proteinExistence type="predicted"/>
<dbReference type="Gene3D" id="2.10.25.10">
    <property type="entry name" value="Laminin"/>
    <property type="match status" value="1"/>
</dbReference>
<dbReference type="Proteomes" id="UP000752696">
    <property type="component" value="Unassembled WGS sequence"/>
</dbReference>
<dbReference type="CDD" id="cd00054">
    <property type="entry name" value="EGF_CA"/>
    <property type="match status" value="1"/>
</dbReference>
<dbReference type="EMBL" id="CAJDYZ010005695">
    <property type="protein sequence ID" value="CAD1472708.1"/>
    <property type="molecule type" value="Genomic_DNA"/>
</dbReference>
<dbReference type="InterPro" id="IPR013320">
    <property type="entry name" value="ConA-like_dom_sf"/>
</dbReference>
<keyword evidence="2" id="KW-0245">EGF-like domain</keyword>
<dbReference type="InterPro" id="IPR000742">
    <property type="entry name" value="EGF"/>
</dbReference>
<reference evidence="4" key="1">
    <citation type="submission" date="2020-07" db="EMBL/GenBank/DDBJ databases">
        <authorList>
            <person name="Nazaruddin N."/>
        </authorList>
    </citation>
    <scope>NUCLEOTIDE SEQUENCE</scope>
</reference>
<protein>
    <recommendedName>
        <fullName evidence="3">EGF-like domain-containing protein</fullName>
    </recommendedName>
</protein>
<sequence>LTSLLVATDEAPQDTRHKNYDERPREAYFNGSTFLKLSSFVSVHRHSGLSFRTCEGGRLFTQKYNEDSISLEVTPDGLLFAAIVDQQRYKARLNARLLNNAWHNVNLFFRLGNLTLNAAGHTQSFVSLIDFVTILFQVIANATYNAAILTLPDYDMNGSLIVGEGFRGCILQGPGILFNDTINNGAVFGQCPAENKGCKDFLSVISSRLQRSSTGNIAAQFSYEKLSGGTSAGLNAGGSGAVTTMDFCHHEPCMMHGKCVSRQDRYECHCYARYSGNNCQIDDGRH</sequence>
<comment type="caution">
    <text evidence="4">The sequence shown here is derived from an EMBL/GenBank/DDBJ whole genome shotgun (WGS) entry which is preliminary data.</text>
</comment>
<feature type="disulfide bond" evidence="2">
    <location>
        <begin position="270"/>
        <end position="279"/>
    </location>
</feature>
<dbReference type="Pfam" id="PF00008">
    <property type="entry name" value="EGF"/>
    <property type="match status" value="1"/>
</dbReference>
<dbReference type="PROSITE" id="PS50026">
    <property type="entry name" value="EGF_3"/>
    <property type="match status" value="1"/>
</dbReference>
<feature type="domain" description="EGF-like" evidence="3">
    <location>
        <begin position="244"/>
        <end position="280"/>
    </location>
</feature>